<evidence type="ECO:0000313" key="3">
    <source>
        <dbReference type="EMBL" id="QJA77362.1"/>
    </source>
</evidence>
<accession>A0A6M3K6E0</accession>
<dbReference type="GO" id="GO:0016740">
    <property type="term" value="F:transferase activity"/>
    <property type="evidence" value="ECO:0007669"/>
    <property type="project" value="UniProtKB-KW"/>
</dbReference>
<gene>
    <name evidence="3" type="ORF">MM415A01320_0010</name>
    <name evidence="2" type="ORF">MM415B01131_0012</name>
</gene>
<proteinExistence type="predicted"/>
<dbReference type="InterPro" id="IPR029044">
    <property type="entry name" value="Nucleotide-diphossugar_trans"/>
</dbReference>
<dbReference type="Gene3D" id="3.90.550.10">
    <property type="entry name" value="Spore Coat Polysaccharide Biosynthesis Protein SpsA, Chain A"/>
    <property type="match status" value="1"/>
</dbReference>
<dbReference type="EMBL" id="MT141404">
    <property type="protein sequence ID" value="QJA60311.1"/>
    <property type="molecule type" value="Genomic_DNA"/>
</dbReference>
<dbReference type="SUPFAM" id="SSF53448">
    <property type="entry name" value="Nucleotide-diphospho-sugar transferases"/>
    <property type="match status" value="1"/>
</dbReference>
<dbReference type="InterPro" id="IPR001173">
    <property type="entry name" value="Glyco_trans_2-like"/>
</dbReference>
<dbReference type="Pfam" id="PF00535">
    <property type="entry name" value="Glycos_transf_2"/>
    <property type="match status" value="1"/>
</dbReference>
<organism evidence="3">
    <name type="scientific">viral metagenome</name>
    <dbReference type="NCBI Taxonomy" id="1070528"/>
    <lineage>
        <taxon>unclassified sequences</taxon>
        <taxon>metagenomes</taxon>
        <taxon>organismal metagenomes</taxon>
    </lineage>
</organism>
<dbReference type="AlphaFoldDB" id="A0A6M3K6E0"/>
<feature type="domain" description="Glycosyltransferase 2-like" evidence="1">
    <location>
        <begin position="9"/>
        <end position="116"/>
    </location>
</feature>
<name>A0A6M3K6E0_9ZZZZ</name>
<evidence type="ECO:0000313" key="2">
    <source>
        <dbReference type="EMBL" id="QJA60311.1"/>
    </source>
</evidence>
<keyword evidence="3" id="KW-0808">Transferase</keyword>
<sequence length="211" mass="24899">MQQIADAGIVIVDTGSTDGTREFFESRANSYLKYVVDDIIVREGYGAARNHLRALSRQLFPKASWCLYIDADERIQEEDFHTLRFLKDYLIDDYDVIALPRLNRLSKDNDLTKYDFRINPDYQARMTRLNSPLQYVRKLHEQLFGHKAIYAELTNPKIHHFHRSTDQKKRDFIGRLCAKLHAEDEEHGASYPEHHKEAYYREMLKKEGLYG</sequence>
<reference evidence="3" key="1">
    <citation type="submission" date="2020-03" db="EMBL/GenBank/DDBJ databases">
        <title>The deep terrestrial virosphere.</title>
        <authorList>
            <person name="Holmfeldt K."/>
            <person name="Nilsson E."/>
            <person name="Simone D."/>
            <person name="Lopez-Fernandez M."/>
            <person name="Wu X."/>
            <person name="de Brujin I."/>
            <person name="Lundin D."/>
            <person name="Andersson A."/>
            <person name="Bertilsson S."/>
            <person name="Dopson M."/>
        </authorList>
    </citation>
    <scope>NUCLEOTIDE SEQUENCE</scope>
    <source>
        <strain evidence="3">MM415A01320</strain>
        <strain evidence="2">MM415B01131</strain>
    </source>
</reference>
<evidence type="ECO:0000259" key="1">
    <source>
        <dbReference type="Pfam" id="PF00535"/>
    </source>
</evidence>
<protein>
    <submittedName>
        <fullName evidence="3">Putative glycosyltransferase</fullName>
    </submittedName>
</protein>
<dbReference type="EMBL" id="MT142279">
    <property type="protein sequence ID" value="QJA77362.1"/>
    <property type="molecule type" value="Genomic_DNA"/>
</dbReference>